<keyword evidence="1" id="KW-0812">Transmembrane</keyword>
<comment type="caution">
    <text evidence="5">The sequence shown here is derived from an EMBL/GenBank/DDBJ whole genome shotgun (WGS) entry which is preliminary data.</text>
</comment>
<dbReference type="PANTHER" id="PTHR39136:SF1">
    <property type="entry name" value="ALTERED INHERITANCE OF MITOCHONDRIA PROTEIN 11"/>
    <property type="match status" value="1"/>
</dbReference>
<sequence>MTFYDTYLSPGDLRARRSALTPRQTLHSTADKSTQTPPQILPNLAPVRASPATRATRQNALFLTGLAGLSLAALLTRRSLRAKRLLTPSTFTPSNAPLPPVEAGLDAFEALSLATLSTVSVFATGFGAAAMWFDIADAEDLRERVRWGVGFDVYGGEGGDGKVDREIEEWAREVMEKRSWTDVEGMKEEVVGKLMEIEARERDQGKGEGKR</sequence>
<evidence type="ECO:0000256" key="2">
    <source>
        <dbReference type="ARBA" id="ARBA00022989"/>
    </source>
</evidence>
<keyword evidence="3" id="KW-0472">Membrane</keyword>
<comment type="similarity">
    <text evidence="4">Belongs to the AIM11 family.</text>
</comment>
<dbReference type="AlphaFoldDB" id="A0A1V8SNU5"/>
<organism evidence="5 6">
    <name type="scientific">Cryoendolithus antarcticus</name>
    <dbReference type="NCBI Taxonomy" id="1507870"/>
    <lineage>
        <taxon>Eukaryota</taxon>
        <taxon>Fungi</taxon>
        <taxon>Dikarya</taxon>
        <taxon>Ascomycota</taxon>
        <taxon>Pezizomycotina</taxon>
        <taxon>Dothideomycetes</taxon>
        <taxon>Dothideomycetidae</taxon>
        <taxon>Cladosporiales</taxon>
        <taxon>Cladosporiaceae</taxon>
        <taxon>Cryoendolithus</taxon>
    </lineage>
</organism>
<dbReference type="GO" id="GO:0016020">
    <property type="term" value="C:membrane"/>
    <property type="evidence" value="ECO:0007669"/>
    <property type="project" value="UniProtKB-SubCell"/>
</dbReference>
<dbReference type="InParanoid" id="A0A1V8SNU5"/>
<keyword evidence="6" id="KW-1185">Reference proteome</keyword>
<dbReference type="EMBL" id="NAJO01000034">
    <property type="protein sequence ID" value="OQO00641.1"/>
    <property type="molecule type" value="Genomic_DNA"/>
</dbReference>
<protein>
    <recommendedName>
        <fullName evidence="4">Altered inheritance of mitochondria protein 11</fullName>
    </recommendedName>
</protein>
<reference evidence="6" key="1">
    <citation type="submission" date="2017-03" db="EMBL/GenBank/DDBJ databases">
        <title>Genomes of endolithic fungi from Antarctica.</title>
        <authorList>
            <person name="Coleine C."/>
            <person name="Masonjones S."/>
            <person name="Stajich J.E."/>
        </authorList>
    </citation>
    <scope>NUCLEOTIDE SEQUENCE [LARGE SCALE GENOMIC DNA]</scope>
    <source>
        <strain evidence="6">CCFEE 5527</strain>
    </source>
</reference>
<accession>A0A1V8SNU5</accession>
<dbReference type="Proteomes" id="UP000192596">
    <property type="component" value="Unassembled WGS sequence"/>
</dbReference>
<name>A0A1V8SNU5_9PEZI</name>
<proteinExistence type="inferred from homology"/>
<comment type="subcellular location">
    <subcellularLocation>
        <location evidence="4">Membrane</location>
        <topology evidence="4">Multi-pass membrane protein</topology>
    </subcellularLocation>
</comment>
<dbReference type="STRING" id="1507870.A0A1V8SNU5"/>
<dbReference type="InterPro" id="IPR038814">
    <property type="entry name" value="AIM11"/>
</dbReference>
<evidence type="ECO:0000256" key="4">
    <source>
        <dbReference type="RuleBase" id="RU367098"/>
    </source>
</evidence>
<gene>
    <name evidence="4" type="primary">AIM11</name>
    <name evidence="5" type="ORF">B0A48_13131</name>
</gene>
<keyword evidence="2" id="KW-1133">Transmembrane helix</keyword>
<evidence type="ECO:0000313" key="5">
    <source>
        <dbReference type="EMBL" id="OQO00641.1"/>
    </source>
</evidence>
<evidence type="ECO:0000313" key="6">
    <source>
        <dbReference type="Proteomes" id="UP000192596"/>
    </source>
</evidence>
<evidence type="ECO:0000256" key="3">
    <source>
        <dbReference type="ARBA" id="ARBA00023136"/>
    </source>
</evidence>
<evidence type="ECO:0000256" key="1">
    <source>
        <dbReference type="ARBA" id="ARBA00022692"/>
    </source>
</evidence>
<dbReference type="PANTHER" id="PTHR39136">
    <property type="entry name" value="ALTERED INHERITANCE OF MITOCHONDRIA PROTEIN 11"/>
    <property type="match status" value="1"/>
</dbReference>
<dbReference type="GO" id="GO:0005739">
    <property type="term" value="C:mitochondrion"/>
    <property type="evidence" value="ECO:0007669"/>
    <property type="project" value="TreeGrafter"/>
</dbReference>
<dbReference type="OrthoDB" id="3558022at2759"/>